<name>A0A645G7G4_9ZZZZ</name>
<accession>A0A645G7G4</accession>
<dbReference type="PANTHER" id="PTHR43236:SF1">
    <property type="entry name" value="BLL7220 PROTEIN"/>
    <property type="match status" value="1"/>
</dbReference>
<dbReference type="AlphaFoldDB" id="A0A645G7G4"/>
<organism evidence="2">
    <name type="scientific">bioreactor metagenome</name>
    <dbReference type="NCBI Taxonomy" id="1076179"/>
    <lineage>
        <taxon>unclassified sequences</taxon>
        <taxon>metagenomes</taxon>
        <taxon>ecological metagenomes</taxon>
    </lineage>
</organism>
<comment type="caution">
    <text evidence="2">The sequence shown here is derived from an EMBL/GenBank/DDBJ whole genome shotgun (WGS) entry which is preliminary data.</text>
</comment>
<sequence>MWIKETVEKLRKQYDTNDPFQLVSDMGIVLLLEDLGSTLGYYSHCYEHQFIHINNRLSKQQQIITCAHELGHSVLHPNMSTPHLRLSTLFSVDKFELQANRFMVQLLVSDNDLKSLFSDGLGSYQIADIYGVPEYLIDYKVQTIDQ</sequence>
<dbReference type="EMBL" id="VSSQ01071157">
    <property type="protein sequence ID" value="MPN22828.1"/>
    <property type="molecule type" value="Genomic_DNA"/>
</dbReference>
<protein>
    <submittedName>
        <fullName evidence="2">Metallopeptidase ImmA</fullName>
        <ecNumber evidence="2">3.4.-.-</ecNumber>
    </submittedName>
</protein>
<dbReference type="Pfam" id="PF06114">
    <property type="entry name" value="Peptidase_M78"/>
    <property type="match status" value="1"/>
</dbReference>
<reference evidence="2" key="1">
    <citation type="submission" date="2019-08" db="EMBL/GenBank/DDBJ databases">
        <authorList>
            <person name="Kucharzyk K."/>
            <person name="Murdoch R.W."/>
            <person name="Higgins S."/>
            <person name="Loffler F."/>
        </authorList>
    </citation>
    <scope>NUCLEOTIDE SEQUENCE</scope>
</reference>
<dbReference type="EC" id="3.4.-.-" evidence="2"/>
<proteinExistence type="predicted"/>
<dbReference type="InterPro" id="IPR052345">
    <property type="entry name" value="Rad_response_metalloprotease"/>
</dbReference>
<dbReference type="PANTHER" id="PTHR43236">
    <property type="entry name" value="ANTITOXIN HIGA1"/>
    <property type="match status" value="1"/>
</dbReference>
<feature type="domain" description="IrrE N-terminal-like" evidence="1">
    <location>
        <begin position="25"/>
        <end position="140"/>
    </location>
</feature>
<gene>
    <name evidence="2" type="primary">immA_3</name>
    <name evidence="2" type="ORF">SDC9_170212</name>
</gene>
<evidence type="ECO:0000313" key="2">
    <source>
        <dbReference type="EMBL" id="MPN22828.1"/>
    </source>
</evidence>
<dbReference type="Gene3D" id="1.10.10.2910">
    <property type="match status" value="1"/>
</dbReference>
<keyword evidence="2" id="KW-0378">Hydrolase</keyword>
<dbReference type="GO" id="GO:0016787">
    <property type="term" value="F:hydrolase activity"/>
    <property type="evidence" value="ECO:0007669"/>
    <property type="project" value="UniProtKB-KW"/>
</dbReference>
<evidence type="ECO:0000259" key="1">
    <source>
        <dbReference type="Pfam" id="PF06114"/>
    </source>
</evidence>
<dbReference type="InterPro" id="IPR010359">
    <property type="entry name" value="IrrE_HExxH"/>
</dbReference>